<proteinExistence type="predicted"/>
<evidence type="ECO:0000313" key="1">
    <source>
        <dbReference type="EMBL" id="MFL1733163.1"/>
    </source>
</evidence>
<organism evidence="1 2">
    <name type="scientific">Moraxella oculi</name>
    <dbReference type="NCBI Taxonomy" id="2940516"/>
    <lineage>
        <taxon>Bacteria</taxon>
        <taxon>Pseudomonadati</taxon>
        <taxon>Pseudomonadota</taxon>
        <taxon>Gammaproteobacteria</taxon>
        <taxon>Moraxellales</taxon>
        <taxon>Moraxellaceae</taxon>
        <taxon>Moraxella</taxon>
    </lineage>
</organism>
<gene>
    <name evidence="1" type="ORF">ACJHVH_09295</name>
</gene>
<dbReference type="EMBL" id="JBJJXE010000040">
    <property type="protein sequence ID" value="MFL1733163.1"/>
    <property type="molecule type" value="Genomic_DNA"/>
</dbReference>
<feature type="non-terminal residue" evidence="1">
    <location>
        <position position="1"/>
    </location>
</feature>
<evidence type="ECO:0000313" key="2">
    <source>
        <dbReference type="Proteomes" id="UP001624684"/>
    </source>
</evidence>
<dbReference type="RefSeq" id="WP_407069642.1">
    <property type="nucleotide sequence ID" value="NZ_JBJJXE010000040.1"/>
</dbReference>
<keyword evidence="2" id="KW-1185">Reference proteome</keyword>
<protein>
    <submittedName>
        <fullName evidence="1">Uncharacterized protein</fullName>
    </submittedName>
</protein>
<dbReference type="Proteomes" id="UP001624684">
    <property type="component" value="Unassembled WGS sequence"/>
</dbReference>
<sequence>SLAIATATQSAGVDTSSTVMAVNTDVNNRQLHPDEIRFILNEDRVKRFADKYGLTDKEARSELLQVALAYHDEEWSKIYNWNDFPKDGNYESGQTEKTRAFYYLWDENEKYGNFNLFSNFKPYGKDSAEYQNSNINKNEVFADEFSRDAYYKYASVPLDISHLNPFEIYRSYRLGEKQGIQNVLDEKYEFIKQLPNLTYEQIAESAIDTVKHAYNLVTDENYRNETVQNYIGEKKDDAINFINDIKLDSLQGKYDVIAHNIGELEGEVKTNIAIEATLAVGTGASANVAKKSVEKIVKNAVDGNKISNSTNQNLPNVYGDGDLPNVYENQKQQTINSPYYESVVQNIDESRKGREGSIGNEKRVEHRHQQDDKIYYGHNVYDESFRTKQADIEGQKVLKAMEGVVTKEKANTVNIMLHKDGTVSIGLSGDITKPATMQRIQATQQALDKKYGVGKYKVGTDTLSNAHGLKTVDGSNQVGACAEPKCSVAAQANPSPVTGFAIMWRGKGDNPYPIKADEAKQRGLSSNQMYMCATCEFNKEIYEQYINNSIKK</sequence>
<comment type="caution">
    <text evidence="1">The sequence shown here is derived from an EMBL/GenBank/DDBJ whole genome shotgun (WGS) entry which is preliminary data.</text>
</comment>
<name>A0ABW8U914_9GAMM</name>
<accession>A0ABW8U914</accession>
<reference evidence="1 2" key="1">
    <citation type="submission" date="2024-11" db="EMBL/GenBank/DDBJ databases">
        <title>First Report of Moraxella oculi in Brazil in an Infectious Bovine Keratoconjunctivitis Outbreak.</title>
        <authorList>
            <person name="Carvalho C.V."/>
            <person name="Domingues R."/>
            <person name="Coutinho C."/>
            <person name="Honorio N.T.B.S."/>
            <person name="Faza D.R.L.R."/>
            <person name="Carvalho W.A."/>
            <person name="Machado A.B.F."/>
            <person name="Martins M.F."/>
            <person name="Gaspar E.B."/>
        </authorList>
    </citation>
    <scope>NUCLEOTIDE SEQUENCE [LARGE SCALE GENOMIC DNA]</scope>
    <source>
        <strain evidence="1 2">2117LE</strain>
    </source>
</reference>